<comment type="cofactor">
    <cofactor evidence="1">
        <name>thiamine diphosphate</name>
        <dbReference type="ChEBI" id="CHEBI:58937"/>
    </cofactor>
</comment>
<dbReference type="GO" id="GO:0009097">
    <property type="term" value="P:isoleucine biosynthetic process"/>
    <property type="evidence" value="ECO:0007669"/>
    <property type="project" value="TreeGrafter"/>
</dbReference>
<dbReference type="CDD" id="cd07035">
    <property type="entry name" value="TPP_PYR_POX_like"/>
    <property type="match status" value="1"/>
</dbReference>
<gene>
    <name evidence="6" type="ORF">GCM10010964_38870</name>
</gene>
<evidence type="ECO:0000313" key="6">
    <source>
        <dbReference type="EMBL" id="GGG47719.1"/>
    </source>
</evidence>
<dbReference type="Gene3D" id="3.40.50.970">
    <property type="match status" value="2"/>
</dbReference>
<evidence type="ECO:0000256" key="1">
    <source>
        <dbReference type="ARBA" id="ARBA00001964"/>
    </source>
</evidence>
<organism evidence="6 7">
    <name type="scientific">Caldovatus sediminis</name>
    <dbReference type="NCBI Taxonomy" id="2041189"/>
    <lineage>
        <taxon>Bacteria</taxon>
        <taxon>Pseudomonadati</taxon>
        <taxon>Pseudomonadota</taxon>
        <taxon>Alphaproteobacteria</taxon>
        <taxon>Acetobacterales</taxon>
        <taxon>Roseomonadaceae</taxon>
        <taxon>Caldovatus</taxon>
    </lineage>
</organism>
<dbReference type="InterPro" id="IPR012001">
    <property type="entry name" value="Thiamin_PyroP_enz_TPP-bd_dom"/>
</dbReference>
<dbReference type="SUPFAM" id="SSF52467">
    <property type="entry name" value="DHS-like NAD/FAD-binding domain"/>
    <property type="match status" value="1"/>
</dbReference>
<dbReference type="GO" id="GO:0009099">
    <property type="term" value="P:L-valine biosynthetic process"/>
    <property type="evidence" value="ECO:0007669"/>
    <property type="project" value="TreeGrafter"/>
</dbReference>
<proteinExistence type="inferred from homology"/>
<dbReference type="GO" id="GO:0003984">
    <property type="term" value="F:acetolactate synthase activity"/>
    <property type="evidence" value="ECO:0007669"/>
    <property type="project" value="TreeGrafter"/>
</dbReference>
<dbReference type="GO" id="GO:0030976">
    <property type="term" value="F:thiamine pyrophosphate binding"/>
    <property type="evidence" value="ECO:0007669"/>
    <property type="project" value="InterPro"/>
</dbReference>
<reference evidence="6 7" key="1">
    <citation type="journal article" date="2014" name="Int. J. Syst. Evol. Microbiol.">
        <title>Complete genome sequence of Corynebacterium casei LMG S-19264T (=DSM 44701T), isolated from a smear-ripened cheese.</title>
        <authorList>
            <consortium name="US DOE Joint Genome Institute (JGI-PGF)"/>
            <person name="Walter F."/>
            <person name="Albersmeier A."/>
            <person name="Kalinowski J."/>
            <person name="Ruckert C."/>
        </authorList>
    </citation>
    <scope>NUCLEOTIDE SEQUENCE [LARGE SCALE GENOMIC DNA]</scope>
    <source>
        <strain evidence="6 7">CGMCC 1.16330</strain>
    </source>
</reference>
<feature type="domain" description="Thiamine pyrophosphate enzyme TPP-binding" evidence="4">
    <location>
        <begin position="401"/>
        <end position="547"/>
    </location>
</feature>
<name>A0A8J3EE12_9PROT</name>
<keyword evidence="7" id="KW-1185">Reference proteome</keyword>
<dbReference type="EMBL" id="BMKS01000017">
    <property type="protein sequence ID" value="GGG47719.1"/>
    <property type="molecule type" value="Genomic_DNA"/>
</dbReference>
<dbReference type="SUPFAM" id="SSF52518">
    <property type="entry name" value="Thiamin diphosphate-binding fold (THDP-binding)"/>
    <property type="match status" value="2"/>
</dbReference>
<accession>A0A8J3EE12</accession>
<dbReference type="PANTHER" id="PTHR18968:SF166">
    <property type="entry name" value="2-HYDROXYACYL-COA LYASE 2"/>
    <property type="match status" value="1"/>
</dbReference>
<dbReference type="Pfam" id="PF02776">
    <property type="entry name" value="TPP_enzyme_N"/>
    <property type="match status" value="1"/>
</dbReference>
<dbReference type="AlphaFoldDB" id="A0A8J3EE12"/>
<dbReference type="PANTHER" id="PTHR18968">
    <property type="entry name" value="THIAMINE PYROPHOSPHATE ENZYMES"/>
    <property type="match status" value="1"/>
</dbReference>
<evidence type="ECO:0000313" key="7">
    <source>
        <dbReference type="Proteomes" id="UP000597507"/>
    </source>
</evidence>
<evidence type="ECO:0000256" key="2">
    <source>
        <dbReference type="ARBA" id="ARBA00007812"/>
    </source>
</evidence>
<comment type="caution">
    <text evidence="6">The sequence shown here is derived from an EMBL/GenBank/DDBJ whole genome shotgun (WGS) entry which is preliminary data.</text>
</comment>
<evidence type="ECO:0000259" key="4">
    <source>
        <dbReference type="Pfam" id="PF02775"/>
    </source>
</evidence>
<comment type="similarity">
    <text evidence="2">Belongs to the TPP enzyme family.</text>
</comment>
<dbReference type="GO" id="GO:0005948">
    <property type="term" value="C:acetolactate synthase complex"/>
    <property type="evidence" value="ECO:0007669"/>
    <property type="project" value="TreeGrafter"/>
</dbReference>
<dbReference type="InterPro" id="IPR029061">
    <property type="entry name" value="THDP-binding"/>
</dbReference>
<evidence type="ECO:0000259" key="5">
    <source>
        <dbReference type="Pfam" id="PF02776"/>
    </source>
</evidence>
<keyword evidence="3" id="KW-0786">Thiamine pyrophosphate</keyword>
<feature type="domain" description="Thiamine pyrophosphate enzyme N-terminal TPP-binding" evidence="5">
    <location>
        <begin position="15"/>
        <end position="130"/>
    </location>
</feature>
<protein>
    <submittedName>
        <fullName evidence="6">Thiamine pyrophosphate-requiring enzyme</fullName>
    </submittedName>
</protein>
<dbReference type="Proteomes" id="UP000597507">
    <property type="component" value="Unassembled WGS sequence"/>
</dbReference>
<dbReference type="InterPro" id="IPR045229">
    <property type="entry name" value="TPP_enz"/>
</dbReference>
<sequence length="562" mass="57269">MPPPVLSQRTAKPRRGADALLDALGRDGARRPVFTLSGNHIMSVFDAAIGRDDLALAHMRHEAAAVHAADAWARLTGEVGVALVTAGQGHANAAAALCTAMGGETPVLLLSGHAALSELGLGGFQEMRQADYAAPVTKASWMVRSAAALPGEVARASRIARSGRPGPVHLSLPADVLEAPVDAGAIVWPAAEAFAAEEMPLAPRAAAAVLAEIAAAARPLLVAGPALCTSAGRRLLGTLETALGLPVPGMESPRGVNDPSLGAFAEALAEADLVVLLGKPLDFTLRFGRAPAVAPGCRWIVLDPDPALLARAARALGERLAFAALADASAAVRALAAAAGATGTAAAHAGWAADLRTALAHRPAAWDAVVSAPGAPVHPIGLCRALQPFLDRHPDAVLVSDGGEIGQWAQALLRAPHRLINGVAGAIGPSIPFAIGAKRARPESPVLAVLGDGTCGFHMAEFDTACRLGLPFVAVVGNDSRWNAEYQIQLRQYGANRAEGCALAPATRYDLAAAALGAHGEFVTGIEQLPAALERAFASGRPACVNVLIEGAPAPVVRRGAA</sequence>
<dbReference type="InterPro" id="IPR029035">
    <property type="entry name" value="DHS-like_NAD/FAD-binding_dom"/>
</dbReference>
<dbReference type="Pfam" id="PF02775">
    <property type="entry name" value="TPP_enzyme_C"/>
    <property type="match status" value="1"/>
</dbReference>
<dbReference type="Gene3D" id="3.40.50.1220">
    <property type="entry name" value="TPP-binding domain"/>
    <property type="match status" value="1"/>
</dbReference>
<dbReference type="InterPro" id="IPR011766">
    <property type="entry name" value="TPP_enzyme_TPP-bd"/>
</dbReference>
<dbReference type="GO" id="GO:0050660">
    <property type="term" value="F:flavin adenine dinucleotide binding"/>
    <property type="evidence" value="ECO:0007669"/>
    <property type="project" value="TreeGrafter"/>
</dbReference>
<evidence type="ECO:0000256" key="3">
    <source>
        <dbReference type="ARBA" id="ARBA00023052"/>
    </source>
</evidence>